<comment type="caution">
    <text evidence="2">The sequence shown here is derived from an EMBL/GenBank/DDBJ whole genome shotgun (WGS) entry which is preliminary data.</text>
</comment>
<dbReference type="GeneID" id="59322410"/>
<sequence length="199" mass="21974">MASTLFLVLLELGVFFVALILYLRRINRLLKETPQHIGQLRGKPWTPELLSQTCIRIIDVRETERDDLREGLAAQVDFVQTDITSKAAVGEAFSKPWDPKIAPLPLTVFHTAAVIIPGARSKYLYKFTEAVPFLKGMLPEVEGDLRTVQPGLITICTHLVASDAEARKPISEGGLGYKGLLTTLEGVVSVIHCIKITLL</sequence>
<evidence type="ECO:0000256" key="1">
    <source>
        <dbReference type="SAM" id="Phobius"/>
    </source>
</evidence>
<accession>A0A8H5PEQ6</accession>
<organism evidence="2 3">
    <name type="scientific">Gibberella subglutinans</name>
    <name type="common">Fusarium subglutinans</name>
    <dbReference type="NCBI Taxonomy" id="42677"/>
    <lineage>
        <taxon>Eukaryota</taxon>
        <taxon>Fungi</taxon>
        <taxon>Dikarya</taxon>
        <taxon>Ascomycota</taxon>
        <taxon>Pezizomycotina</taxon>
        <taxon>Sordariomycetes</taxon>
        <taxon>Hypocreomycetidae</taxon>
        <taxon>Hypocreales</taxon>
        <taxon>Nectriaceae</taxon>
        <taxon>Fusarium</taxon>
        <taxon>Fusarium fujikuroi species complex</taxon>
    </lineage>
</organism>
<keyword evidence="1" id="KW-0812">Transmembrane</keyword>
<evidence type="ECO:0000313" key="2">
    <source>
        <dbReference type="EMBL" id="KAF5595147.1"/>
    </source>
</evidence>
<dbReference type="Gene3D" id="3.40.50.720">
    <property type="entry name" value="NAD(P)-binding Rossmann-like Domain"/>
    <property type="match status" value="1"/>
</dbReference>
<keyword evidence="1" id="KW-0472">Membrane</keyword>
<dbReference type="RefSeq" id="XP_036535260.1">
    <property type="nucleotide sequence ID" value="XM_036687692.1"/>
</dbReference>
<feature type="transmembrane region" description="Helical" evidence="1">
    <location>
        <begin position="6"/>
        <end position="23"/>
    </location>
</feature>
<gene>
    <name evidence="2" type="ORF">FSUBG_9204</name>
</gene>
<proteinExistence type="predicted"/>
<dbReference type="OrthoDB" id="10058185at2759"/>
<dbReference type="AlphaFoldDB" id="A0A8H5PEQ6"/>
<keyword evidence="3" id="KW-1185">Reference proteome</keyword>
<dbReference type="Proteomes" id="UP000547976">
    <property type="component" value="Unassembled WGS sequence"/>
</dbReference>
<keyword evidence="1" id="KW-1133">Transmembrane helix</keyword>
<dbReference type="EMBL" id="JAAOAV010000138">
    <property type="protein sequence ID" value="KAF5595147.1"/>
    <property type="molecule type" value="Genomic_DNA"/>
</dbReference>
<name>A0A8H5PEQ6_GIBSU</name>
<protein>
    <submittedName>
        <fullName evidence="2">Cholesterol dehydrogenase</fullName>
    </submittedName>
</protein>
<reference evidence="2 3" key="1">
    <citation type="submission" date="2020-05" db="EMBL/GenBank/DDBJ databases">
        <title>Identification and distribution of gene clusters putatively required for synthesis of sphingolipid metabolism inhibitors in phylogenetically diverse species of the filamentous fungus Fusarium.</title>
        <authorList>
            <person name="Kim H.-S."/>
            <person name="Busman M."/>
            <person name="Brown D.W."/>
            <person name="Divon H."/>
            <person name="Uhlig S."/>
            <person name="Proctor R.H."/>
        </authorList>
    </citation>
    <scope>NUCLEOTIDE SEQUENCE [LARGE SCALE GENOMIC DNA]</scope>
    <source>
        <strain evidence="2 3">NRRL 66333</strain>
    </source>
</reference>
<evidence type="ECO:0000313" key="3">
    <source>
        <dbReference type="Proteomes" id="UP000547976"/>
    </source>
</evidence>